<evidence type="ECO:0000259" key="2">
    <source>
        <dbReference type="Pfam" id="PF20151"/>
    </source>
</evidence>
<evidence type="ECO:0000313" key="4">
    <source>
        <dbReference type="Proteomes" id="UP000714275"/>
    </source>
</evidence>
<protein>
    <recommendedName>
        <fullName evidence="2">DUF6533 domain-containing protein</fullName>
    </recommendedName>
</protein>
<dbReference type="InterPro" id="IPR045340">
    <property type="entry name" value="DUF6533"/>
</dbReference>
<keyword evidence="4" id="KW-1185">Reference proteome</keyword>
<dbReference type="OrthoDB" id="2692685at2759"/>
<dbReference type="Pfam" id="PF20151">
    <property type="entry name" value="DUF6533"/>
    <property type="match status" value="1"/>
</dbReference>
<reference evidence="3" key="1">
    <citation type="journal article" date="2020" name="New Phytol.">
        <title>Comparative genomics reveals dynamic genome evolution in host specialist ectomycorrhizal fungi.</title>
        <authorList>
            <person name="Lofgren L.A."/>
            <person name="Nguyen N.H."/>
            <person name="Vilgalys R."/>
            <person name="Ruytinx J."/>
            <person name="Liao H.L."/>
            <person name="Branco S."/>
            <person name="Kuo A."/>
            <person name="LaButti K."/>
            <person name="Lipzen A."/>
            <person name="Andreopoulos W."/>
            <person name="Pangilinan J."/>
            <person name="Riley R."/>
            <person name="Hundley H."/>
            <person name="Na H."/>
            <person name="Barry K."/>
            <person name="Grigoriev I.V."/>
            <person name="Stajich J.E."/>
            <person name="Kennedy P.G."/>
        </authorList>
    </citation>
    <scope>NUCLEOTIDE SEQUENCE</scope>
    <source>
        <strain evidence="3">DOB743</strain>
    </source>
</reference>
<dbReference type="Proteomes" id="UP000714275">
    <property type="component" value="Unassembled WGS sequence"/>
</dbReference>
<keyword evidence="1" id="KW-0812">Transmembrane</keyword>
<dbReference type="EMBL" id="JABBWD010000035">
    <property type="protein sequence ID" value="KAG1775250.1"/>
    <property type="molecule type" value="Genomic_DNA"/>
</dbReference>
<accession>A0A9P6ZS53</accession>
<feature type="transmembrane region" description="Helical" evidence="1">
    <location>
        <begin position="53"/>
        <end position="74"/>
    </location>
</feature>
<dbReference type="AlphaFoldDB" id="A0A9P6ZS53"/>
<feature type="domain" description="DUF6533" evidence="2">
    <location>
        <begin position="22"/>
        <end position="67"/>
    </location>
</feature>
<evidence type="ECO:0000256" key="1">
    <source>
        <dbReference type="SAM" id="Phobius"/>
    </source>
</evidence>
<organism evidence="3 4">
    <name type="scientific">Suillus placidus</name>
    <dbReference type="NCBI Taxonomy" id="48579"/>
    <lineage>
        <taxon>Eukaryota</taxon>
        <taxon>Fungi</taxon>
        <taxon>Dikarya</taxon>
        <taxon>Basidiomycota</taxon>
        <taxon>Agaricomycotina</taxon>
        <taxon>Agaricomycetes</taxon>
        <taxon>Agaricomycetidae</taxon>
        <taxon>Boletales</taxon>
        <taxon>Suillineae</taxon>
        <taxon>Suillaceae</taxon>
        <taxon>Suillus</taxon>
    </lineage>
</organism>
<comment type="caution">
    <text evidence="3">The sequence shown here is derived from an EMBL/GenBank/DDBJ whole genome shotgun (WGS) entry which is preliminary data.</text>
</comment>
<evidence type="ECO:0000313" key="3">
    <source>
        <dbReference type="EMBL" id="KAG1775250.1"/>
    </source>
</evidence>
<name>A0A9P6ZS53_9AGAM</name>
<keyword evidence="1" id="KW-1133">Transmembrane helix</keyword>
<sequence length="86" mass="10017">MTLVSNDPSLWPLINASLIASYFAVVVCVGIMYDWVLTFGQEVELIWRQRWSLMTFLYLGVRYVGIAYVVINILCMRPPTHRVRCF</sequence>
<feature type="transmembrane region" description="Helical" evidence="1">
    <location>
        <begin position="12"/>
        <end position="33"/>
    </location>
</feature>
<keyword evidence="1" id="KW-0472">Membrane</keyword>
<proteinExistence type="predicted"/>
<gene>
    <name evidence="3" type="ORF">EV702DRAFT_453601</name>
</gene>